<dbReference type="InterPro" id="IPR020904">
    <property type="entry name" value="Sc_DH/Rdtase_CS"/>
</dbReference>
<feature type="domain" description="Ketoreductase" evidence="4">
    <location>
        <begin position="4"/>
        <end position="194"/>
    </location>
</feature>
<evidence type="ECO:0000256" key="1">
    <source>
        <dbReference type="ARBA" id="ARBA00006484"/>
    </source>
</evidence>
<evidence type="ECO:0000256" key="3">
    <source>
        <dbReference type="ARBA" id="ARBA00023027"/>
    </source>
</evidence>
<dbReference type="PANTHER" id="PTHR24321">
    <property type="entry name" value="DEHYDROGENASES, SHORT CHAIN"/>
    <property type="match status" value="1"/>
</dbReference>
<evidence type="ECO:0000259" key="4">
    <source>
        <dbReference type="SMART" id="SM00822"/>
    </source>
</evidence>
<protein>
    <submittedName>
        <fullName evidence="5">Mycofactocin-coupled SDR family oxidoreductase</fullName>
    </submittedName>
</protein>
<dbReference type="Pfam" id="PF13561">
    <property type="entry name" value="adh_short_C2"/>
    <property type="match status" value="1"/>
</dbReference>
<reference evidence="5 6" key="1">
    <citation type="submission" date="2023-06" db="EMBL/GenBank/DDBJ databases">
        <authorList>
            <person name="Oyuntsetseg B."/>
            <person name="Kim S.B."/>
        </authorList>
    </citation>
    <scope>NUCLEOTIDE SEQUENCE [LARGE SCALE GENOMIC DNA]</scope>
    <source>
        <strain evidence="5 6">4-36</strain>
    </source>
</reference>
<dbReference type="CDD" id="cd05233">
    <property type="entry name" value="SDR_c"/>
    <property type="match status" value="1"/>
</dbReference>
<dbReference type="PROSITE" id="PS00061">
    <property type="entry name" value="ADH_SHORT"/>
    <property type="match status" value="1"/>
</dbReference>
<proteinExistence type="inferred from homology"/>
<dbReference type="GO" id="GO:0016491">
    <property type="term" value="F:oxidoreductase activity"/>
    <property type="evidence" value="ECO:0007669"/>
    <property type="project" value="UniProtKB-KW"/>
</dbReference>
<keyword evidence="3" id="KW-0520">NAD</keyword>
<dbReference type="InterPro" id="IPR030981">
    <property type="entry name" value="SDR_subfam_2"/>
</dbReference>
<dbReference type="SMART" id="SM00822">
    <property type="entry name" value="PKS_KR"/>
    <property type="match status" value="1"/>
</dbReference>
<dbReference type="PRINTS" id="PR00081">
    <property type="entry name" value="GDHRDH"/>
</dbReference>
<dbReference type="Gene3D" id="3.40.50.720">
    <property type="entry name" value="NAD(P)-binding Rossmann-like Domain"/>
    <property type="match status" value="1"/>
</dbReference>
<dbReference type="InterPro" id="IPR002347">
    <property type="entry name" value="SDR_fam"/>
</dbReference>
<dbReference type="EMBL" id="CP127295">
    <property type="protein sequence ID" value="WIY00651.1"/>
    <property type="molecule type" value="Genomic_DNA"/>
</dbReference>
<evidence type="ECO:0000256" key="2">
    <source>
        <dbReference type="ARBA" id="ARBA00023002"/>
    </source>
</evidence>
<dbReference type="Proteomes" id="UP001239397">
    <property type="component" value="Chromosome"/>
</dbReference>
<organism evidence="5 6">
    <name type="scientific">Amycolatopsis mongoliensis</name>
    <dbReference type="NCBI Taxonomy" id="715475"/>
    <lineage>
        <taxon>Bacteria</taxon>
        <taxon>Bacillati</taxon>
        <taxon>Actinomycetota</taxon>
        <taxon>Actinomycetes</taxon>
        <taxon>Pseudonocardiales</taxon>
        <taxon>Pseudonocardiaceae</taxon>
        <taxon>Amycolatopsis</taxon>
    </lineage>
</organism>
<dbReference type="NCBIfam" id="NF040491">
    <property type="entry name" value="SDR_subfam_4"/>
    <property type="match status" value="1"/>
</dbReference>
<dbReference type="InterPro" id="IPR057326">
    <property type="entry name" value="KR_dom"/>
</dbReference>
<dbReference type="PRINTS" id="PR00080">
    <property type="entry name" value="SDRFAMILY"/>
</dbReference>
<dbReference type="NCBIfam" id="TIGR04504">
    <property type="entry name" value="SDR_subfam_2"/>
    <property type="match status" value="1"/>
</dbReference>
<keyword evidence="2" id="KW-0560">Oxidoreductase</keyword>
<dbReference type="RefSeq" id="WP_285997113.1">
    <property type="nucleotide sequence ID" value="NZ_CP127295.1"/>
</dbReference>
<accession>A0A9Y2JNE9</accession>
<evidence type="ECO:0000313" key="6">
    <source>
        <dbReference type="Proteomes" id="UP001239397"/>
    </source>
</evidence>
<dbReference type="PANTHER" id="PTHR24321:SF8">
    <property type="entry name" value="ESTRADIOL 17-BETA-DEHYDROGENASE 8-RELATED"/>
    <property type="match status" value="1"/>
</dbReference>
<dbReference type="SUPFAM" id="SSF51735">
    <property type="entry name" value="NAD(P)-binding Rossmann-fold domains"/>
    <property type="match status" value="1"/>
</dbReference>
<dbReference type="AlphaFoldDB" id="A0A9Y2JNE9"/>
<sequence length="259" mass="25787">MTPRTALVTGAARGIGAATVRHLTGRGYAVLAVDVAADDPALPYALGNKAELAAVASQTGAEAFVADVRDPAALAAAVAEAERRWGGLDVAVAAAGVIAGGVPLWEVPPEQEDAVLDVDLRGVLNLARVAIPALLRRPRPRSGRFLAVASAAATRGLPMLAAYCAAKAGVAGLVRALGAELGGTGVTANAVSPGSTDTPILAESARLYGLPGAEDFAAQQPVARLLEPAEIARVLAFLADPDSGATTGAVVPVDGGLAL</sequence>
<comment type="similarity">
    <text evidence="1">Belongs to the short-chain dehydrogenases/reductases (SDR) family.</text>
</comment>
<dbReference type="KEGG" id="amog:QRX60_42440"/>
<dbReference type="FunFam" id="3.40.50.720:FF:000084">
    <property type="entry name" value="Short-chain dehydrogenase reductase"/>
    <property type="match status" value="1"/>
</dbReference>
<gene>
    <name evidence="5" type="ORF">QRX60_42440</name>
</gene>
<keyword evidence="6" id="KW-1185">Reference proteome</keyword>
<dbReference type="InterPro" id="IPR036291">
    <property type="entry name" value="NAD(P)-bd_dom_sf"/>
</dbReference>
<name>A0A9Y2JNE9_9PSEU</name>
<evidence type="ECO:0000313" key="5">
    <source>
        <dbReference type="EMBL" id="WIY00651.1"/>
    </source>
</evidence>